<dbReference type="EMBL" id="JBAMMX010000007">
    <property type="protein sequence ID" value="KAK6936963.1"/>
    <property type="molecule type" value="Genomic_DNA"/>
</dbReference>
<gene>
    <name evidence="1" type="ORF">RJ641_033993</name>
</gene>
<reference evidence="1 2" key="1">
    <citation type="submission" date="2023-12" db="EMBL/GenBank/DDBJ databases">
        <title>A high-quality genome assembly for Dillenia turbinata (Dilleniales).</title>
        <authorList>
            <person name="Chanderbali A."/>
        </authorList>
    </citation>
    <scope>NUCLEOTIDE SEQUENCE [LARGE SCALE GENOMIC DNA]</scope>
    <source>
        <strain evidence="1">LSX21</strain>
        <tissue evidence="1">Leaf</tissue>
    </source>
</reference>
<dbReference type="AlphaFoldDB" id="A0AAN8ZK18"/>
<dbReference type="Proteomes" id="UP001370490">
    <property type="component" value="Unassembled WGS sequence"/>
</dbReference>
<evidence type="ECO:0000313" key="1">
    <source>
        <dbReference type="EMBL" id="KAK6936963.1"/>
    </source>
</evidence>
<organism evidence="1 2">
    <name type="scientific">Dillenia turbinata</name>
    <dbReference type="NCBI Taxonomy" id="194707"/>
    <lineage>
        <taxon>Eukaryota</taxon>
        <taxon>Viridiplantae</taxon>
        <taxon>Streptophyta</taxon>
        <taxon>Embryophyta</taxon>
        <taxon>Tracheophyta</taxon>
        <taxon>Spermatophyta</taxon>
        <taxon>Magnoliopsida</taxon>
        <taxon>eudicotyledons</taxon>
        <taxon>Gunneridae</taxon>
        <taxon>Pentapetalae</taxon>
        <taxon>Dilleniales</taxon>
        <taxon>Dilleniaceae</taxon>
        <taxon>Dillenia</taxon>
    </lineage>
</organism>
<proteinExistence type="predicted"/>
<sequence length="98" mass="11473">MQCHLRKPRQDNRISSFKMENWRLDGGSLFCGYLDNDLNCFRMNYPDHLLSAKSHESTLLYDSRFEKSRSFFSTGIPKNIAPLMKTNLKEATLSKPWP</sequence>
<name>A0AAN8ZK18_9MAGN</name>
<keyword evidence="2" id="KW-1185">Reference proteome</keyword>
<protein>
    <submittedName>
        <fullName evidence="1">Uncharacterized protein</fullName>
    </submittedName>
</protein>
<accession>A0AAN8ZK18</accession>
<evidence type="ECO:0000313" key="2">
    <source>
        <dbReference type="Proteomes" id="UP001370490"/>
    </source>
</evidence>
<comment type="caution">
    <text evidence="1">The sequence shown here is derived from an EMBL/GenBank/DDBJ whole genome shotgun (WGS) entry which is preliminary data.</text>
</comment>